<gene>
    <name evidence="1" type="primary">cyaA</name>
    <name evidence="1" type="ORF">MDG893_14720</name>
</gene>
<name>A6F218_9GAMM</name>
<proteinExistence type="predicted"/>
<comment type="caution">
    <text evidence="1">The sequence shown here is derived from an EMBL/GenBank/DDBJ whole genome shotgun (WGS) entry which is preliminary data.</text>
</comment>
<reference evidence="1 2" key="1">
    <citation type="submission" date="2007-06" db="EMBL/GenBank/DDBJ databases">
        <authorList>
            <person name="Green D."/>
            <person name="Ferriera S."/>
            <person name="Johnson J."/>
            <person name="Kravitz S."/>
            <person name="Beeson K."/>
            <person name="Sutton G."/>
            <person name="Rogers Y.-H."/>
            <person name="Friedman R."/>
            <person name="Frazier M."/>
            <person name="Venter J.C."/>
        </authorList>
    </citation>
    <scope>NUCLEOTIDE SEQUENCE [LARGE SCALE GENOMIC DNA]</scope>
    <source>
        <strain evidence="1 2">DG893</strain>
    </source>
</reference>
<protein>
    <submittedName>
        <fullName evidence="1">Adenylate cyclase</fullName>
        <ecNumber evidence="1">4.6.1.1</ecNumber>
    </submittedName>
</protein>
<keyword evidence="2" id="KW-1185">Reference proteome</keyword>
<dbReference type="AlphaFoldDB" id="A6F218"/>
<evidence type="ECO:0000313" key="2">
    <source>
        <dbReference type="Proteomes" id="UP000005856"/>
    </source>
</evidence>
<dbReference type="Proteomes" id="UP000005856">
    <property type="component" value="Unassembled WGS sequence"/>
</dbReference>
<dbReference type="STRING" id="443152.MDG893_14720"/>
<organism evidence="1 2">
    <name type="scientific">Marinobacter algicola DG893</name>
    <dbReference type="NCBI Taxonomy" id="443152"/>
    <lineage>
        <taxon>Bacteria</taxon>
        <taxon>Pseudomonadati</taxon>
        <taxon>Pseudomonadota</taxon>
        <taxon>Gammaproteobacteria</taxon>
        <taxon>Pseudomonadales</taxon>
        <taxon>Marinobacteraceae</taxon>
        <taxon>Marinobacter</taxon>
    </lineage>
</organism>
<dbReference type="EMBL" id="ABCP01000021">
    <property type="protein sequence ID" value="EDM47231.1"/>
    <property type="molecule type" value="Genomic_DNA"/>
</dbReference>
<keyword evidence="1" id="KW-0456">Lyase</keyword>
<evidence type="ECO:0000313" key="1">
    <source>
        <dbReference type="EMBL" id="EDM47231.1"/>
    </source>
</evidence>
<sequence>MFLLVMVAFWGWVWPEGAVVSSGTGQ</sequence>
<accession>A6F218</accession>
<dbReference type="EC" id="4.6.1.1" evidence="1"/>
<dbReference type="GO" id="GO:0004016">
    <property type="term" value="F:adenylate cyclase activity"/>
    <property type="evidence" value="ECO:0007669"/>
    <property type="project" value="UniProtKB-EC"/>
</dbReference>